<dbReference type="GO" id="GO:0003887">
    <property type="term" value="F:DNA-directed DNA polymerase activity"/>
    <property type="evidence" value="ECO:0007669"/>
    <property type="project" value="UniProtKB-EC"/>
</dbReference>
<dbReference type="Gene3D" id="1.10.8.60">
    <property type="match status" value="1"/>
</dbReference>
<accession>A0ABS5ZEU2</accession>
<evidence type="ECO:0000259" key="11">
    <source>
        <dbReference type="Pfam" id="PF21694"/>
    </source>
</evidence>
<organism evidence="12 13">
    <name type="scientific">Zooshikella harenae</name>
    <dbReference type="NCBI Taxonomy" id="2827238"/>
    <lineage>
        <taxon>Bacteria</taxon>
        <taxon>Pseudomonadati</taxon>
        <taxon>Pseudomonadota</taxon>
        <taxon>Gammaproteobacteria</taxon>
        <taxon>Oceanospirillales</taxon>
        <taxon>Zooshikellaceae</taxon>
        <taxon>Zooshikella</taxon>
    </lineage>
</organism>
<evidence type="ECO:0000259" key="10">
    <source>
        <dbReference type="Pfam" id="PF06144"/>
    </source>
</evidence>
<keyword evidence="6" id="KW-0239">DNA-directed DNA polymerase</keyword>
<comment type="similarity">
    <text evidence="7">Belongs to the DNA polymerase HolA subunit family.</text>
</comment>
<dbReference type="InterPro" id="IPR008921">
    <property type="entry name" value="DNA_pol3_clamp-load_cplx_C"/>
</dbReference>
<name>A0ABS5ZEU2_9GAMM</name>
<dbReference type="Gene3D" id="1.20.272.10">
    <property type="match status" value="1"/>
</dbReference>
<evidence type="ECO:0000313" key="13">
    <source>
        <dbReference type="Proteomes" id="UP000690515"/>
    </source>
</evidence>
<gene>
    <name evidence="12" type="ORF">KCG35_14450</name>
</gene>
<keyword evidence="13" id="KW-1185">Reference proteome</keyword>
<protein>
    <recommendedName>
        <fullName evidence="2 9">DNA polymerase III subunit delta</fullName>
        <ecNumber evidence="1 9">2.7.7.7</ecNumber>
    </recommendedName>
</protein>
<dbReference type="InterPro" id="IPR005790">
    <property type="entry name" value="DNA_polIII_delta"/>
</dbReference>
<dbReference type="Pfam" id="PF21694">
    <property type="entry name" value="DNA_pol3_delta_C"/>
    <property type="match status" value="1"/>
</dbReference>
<dbReference type="InterPro" id="IPR010372">
    <property type="entry name" value="DNA_pol3_delta_N"/>
</dbReference>
<dbReference type="PANTHER" id="PTHR34388:SF1">
    <property type="entry name" value="DNA POLYMERASE III SUBUNIT DELTA"/>
    <property type="match status" value="1"/>
</dbReference>
<dbReference type="Proteomes" id="UP000690515">
    <property type="component" value="Unassembled WGS sequence"/>
</dbReference>
<evidence type="ECO:0000256" key="1">
    <source>
        <dbReference type="ARBA" id="ARBA00012417"/>
    </source>
</evidence>
<evidence type="ECO:0000256" key="3">
    <source>
        <dbReference type="ARBA" id="ARBA00022679"/>
    </source>
</evidence>
<keyword evidence="4 12" id="KW-0548">Nucleotidyltransferase</keyword>
<dbReference type="NCBIfam" id="TIGR01128">
    <property type="entry name" value="holA"/>
    <property type="match status" value="1"/>
</dbReference>
<dbReference type="RefSeq" id="WP_215820492.1">
    <property type="nucleotide sequence ID" value="NZ_JAGSOY010000034.1"/>
</dbReference>
<dbReference type="SUPFAM" id="SSF52540">
    <property type="entry name" value="P-loop containing nucleoside triphosphate hydrolases"/>
    <property type="match status" value="1"/>
</dbReference>
<proteinExistence type="inferred from homology"/>
<dbReference type="InterPro" id="IPR027417">
    <property type="entry name" value="P-loop_NTPase"/>
</dbReference>
<feature type="domain" description="DNA polymerase III delta N-terminal" evidence="10">
    <location>
        <begin position="21"/>
        <end position="136"/>
    </location>
</feature>
<dbReference type="Gene3D" id="3.40.50.300">
    <property type="entry name" value="P-loop containing nucleotide triphosphate hydrolases"/>
    <property type="match status" value="1"/>
</dbReference>
<evidence type="ECO:0000256" key="6">
    <source>
        <dbReference type="ARBA" id="ARBA00022932"/>
    </source>
</evidence>
<comment type="caution">
    <text evidence="12">The sequence shown here is derived from an EMBL/GenBank/DDBJ whole genome shotgun (WGS) entry which is preliminary data.</text>
</comment>
<comment type="catalytic activity">
    <reaction evidence="8">
        <text>DNA(n) + a 2'-deoxyribonucleoside 5'-triphosphate = DNA(n+1) + diphosphate</text>
        <dbReference type="Rhea" id="RHEA:22508"/>
        <dbReference type="Rhea" id="RHEA-COMP:17339"/>
        <dbReference type="Rhea" id="RHEA-COMP:17340"/>
        <dbReference type="ChEBI" id="CHEBI:33019"/>
        <dbReference type="ChEBI" id="CHEBI:61560"/>
        <dbReference type="ChEBI" id="CHEBI:173112"/>
        <dbReference type="EC" id="2.7.7.7"/>
    </reaction>
</comment>
<dbReference type="SUPFAM" id="SSF48019">
    <property type="entry name" value="post-AAA+ oligomerization domain-like"/>
    <property type="match status" value="1"/>
</dbReference>
<evidence type="ECO:0000256" key="9">
    <source>
        <dbReference type="NCBIfam" id="TIGR01128"/>
    </source>
</evidence>
<reference evidence="12 13" key="1">
    <citation type="submission" date="2021-04" db="EMBL/GenBank/DDBJ databases">
        <authorList>
            <person name="Pira H."/>
            <person name="Risdian C."/>
            <person name="Wink J."/>
        </authorList>
    </citation>
    <scope>NUCLEOTIDE SEQUENCE [LARGE SCALE GENOMIC DNA]</scope>
    <source>
        <strain evidence="12 13">WH53</strain>
    </source>
</reference>
<evidence type="ECO:0000256" key="5">
    <source>
        <dbReference type="ARBA" id="ARBA00022705"/>
    </source>
</evidence>
<evidence type="ECO:0000256" key="8">
    <source>
        <dbReference type="ARBA" id="ARBA00049244"/>
    </source>
</evidence>
<evidence type="ECO:0000256" key="2">
    <source>
        <dbReference type="ARBA" id="ARBA00017703"/>
    </source>
</evidence>
<dbReference type="PANTHER" id="PTHR34388">
    <property type="entry name" value="DNA POLYMERASE III SUBUNIT DELTA"/>
    <property type="match status" value="1"/>
</dbReference>
<evidence type="ECO:0000256" key="4">
    <source>
        <dbReference type="ARBA" id="ARBA00022695"/>
    </source>
</evidence>
<dbReference type="InterPro" id="IPR048466">
    <property type="entry name" value="DNA_pol3_delta-like_C"/>
</dbReference>
<sequence length="343" mass="38735">MKIRSDQLQQHLNQKTLAPIYIVSGDEPLIQQECCDLIRQKARDNGFSERILLQADGGFDWETLLEHTNSLSLFSDKKIIEVRCQSSKFNDKAAKVLKTCGESPVSDNVLLLITPKLENPIQQSKWFKTLEKSGIFIPIWPIDAQHLPRWIKQRMQQAGLTATAQAIQLLSERVEGNLLAASQEIAKLTLYAENNHVTEETINTSVSDSARYSVFDLIENTLAGSVNHSLRIFNGLKAEGIEPAVMLWAITREVRNLLQLTQLQREGLSLEQAMQNQRIWEKRKPLIRQALQRNSEQALEQILLTSGQVDEAIKGLSDDNIWSALQILLLKLAGISVINEHSL</sequence>
<dbReference type="CDD" id="cd18138">
    <property type="entry name" value="HLD_clamp_pol_III_delta"/>
    <property type="match status" value="1"/>
</dbReference>
<dbReference type="EMBL" id="JAGSOY010000034">
    <property type="protein sequence ID" value="MBU2712263.1"/>
    <property type="molecule type" value="Genomic_DNA"/>
</dbReference>
<feature type="domain" description="DNA polymerase III delta subunit-like C-terminal" evidence="11">
    <location>
        <begin position="213"/>
        <end position="330"/>
    </location>
</feature>
<keyword evidence="3 12" id="KW-0808">Transferase</keyword>
<dbReference type="Pfam" id="PF06144">
    <property type="entry name" value="DNA_pol3_delta"/>
    <property type="match status" value="1"/>
</dbReference>
<evidence type="ECO:0000256" key="7">
    <source>
        <dbReference type="ARBA" id="ARBA00034754"/>
    </source>
</evidence>
<dbReference type="EC" id="2.7.7.7" evidence="1 9"/>
<keyword evidence="5" id="KW-0235">DNA replication</keyword>
<evidence type="ECO:0000313" key="12">
    <source>
        <dbReference type="EMBL" id="MBU2712263.1"/>
    </source>
</evidence>